<evidence type="ECO:0000313" key="2">
    <source>
        <dbReference type="EMBL" id="QHU05778.1"/>
    </source>
</evidence>
<evidence type="ECO:0000256" key="1">
    <source>
        <dbReference type="SAM" id="Coils"/>
    </source>
</evidence>
<accession>A0A6C0JPH5</accession>
<reference evidence="2" key="1">
    <citation type="journal article" date="2020" name="Nature">
        <title>Giant virus diversity and host interactions through global metagenomics.</title>
        <authorList>
            <person name="Schulz F."/>
            <person name="Roux S."/>
            <person name="Paez-Espino D."/>
            <person name="Jungbluth S."/>
            <person name="Walsh D.A."/>
            <person name="Denef V.J."/>
            <person name="McMahon K.D."/>
            <person name="Konstantinidis K.T."/>
            <person name="Eloe-Fadrosh E.A."/>
            <person name="Kyrpides N.C."/>
            <person name="Woyke T."/>
        </authorList>
    </citation>
    <scope>NUCLEOTIDE SEQUENCE</scope>
    <source>
        <strain evidence="2">GVMAG-M-3300027736-24</strain>
    </source>
</reference>
<sequence>MKASYRNDLKEFYSKKSAIDEKMKQKLKKATNVEKKKEVIEHSKQQLQEDEVDEDDLKLLRQPFIRMVDYLKQLDDELKIVYERYNEFKLNILYEHTNSSETQLKEIEEYEAHIEGLKQLKLKYLLKITKKNDDINEVIKDIKIKISERQQEYNDSDDIEEKKKIYTETLELKLQIFELIRENISIVNIESNTNDVVSKYSTLVIDYTPIKHNQKKLIKEGQVEVVGENPLLGNVEGEKPLLGDVEVLDQVEELPSKQGNSF</sequence>
<keyword evidence="1" id="KW-0175">Coiled coil</keyword>
<name>A0A6C0JPH5_9ZZZZ</name>
<dbReference type="AlphaFoldDB" id="A0A6C0JPH5"/>
<proteinExistence type="predicted"/>
<protein>
    <submittedName>
        <fullName evidence="2">Uncharacterized protein</fullName>
    </submittedName>
</protein>
<feature type="coiled-coil region" evidence="1">
    <location>
        <begin position="30"/>
        <end position="120"/>
    </location>
</feature>
<organism evidence="2">
    <name type="scientific">viral metagenome</name>
    <dbReference type="NCBI Taxonomy" id="1070528"/>
    <lineage>
        <taxon>unclassified sequences</taxon>
        <taxon>metagenomes</taxon>
        <taxon>organismal metagenomes</taxon>
    </lineage>
</organism>
<dbReference type="EMBL" id="MN740419">
    <property type="protein sequence ID" value="QHU05778.1"/>
    <property type="molecule type" value="Genomic_DNA"/>
</dbReference>